<organism evidence="2 4">
    <name type="scientific">Aliidiomarina maris</name>
    <dbReference type="NCBI Taxonomy" id="531312"/>
    <lineage>
        <taxon>Bacteria</taxon>
        <taxon>Pseudomonadati</taxon>
        <taxon>Pseudomonadota</taxon>
        <taxon>Gammaproteobacteria</taxon>
        <taxon>Alteromonadales</taxon>
        <taxon>Idiomarinaceae</taxon>
        <taxon>Aliidiomarina</taxon>
    </lineage>
</organism>
<evidence type="ECO:0000313" key="2">
    <source>
        <dbReference type="EMBL" id="RAJ98903.1"/>
    </source>
</evidence>
<dbReference type="EMBL" id="PIPK01000004">
    <property type="protein sequence ID" value="RUO25047.1"/>
    <property type="molecule type" value="Genomic_DNA"/>
</dbReference>
<keyword evidence="5" id="KW-1185">Reference proteome</keyword>
<sequence length="148" mass="17133">MSEKQTTQQQNQQPAAMTEEQRQEWVRTQFQNANRYLAERGLLSETILTKESRYLVPDIAVWKFKLQNGKRVWVINGRVTTDHVSAEAAKTAREAVRYFSFQWQLKAENIAALGDAADTTQRQMATLLVRNAEALYQLSDNEKLWQQA</sequence>
<evidence type="ECO:0000313" key="5">
    <source>
        <dbReference type="Proteomes" id="UP000287865"/>
    </source>
</evidence>
<dbReference type="InterPro" id="IPR032251">
    <property type="entry name" value="DUF4826"/>
</dbReference>
<accession>A0A327X1Y4</accession>
<evidence type="ECO:0000313" key="4">
    <source>
        <dbReference type="Proteomes" id="UP000249203"/>
    </source>
</evidence>
<dbReference type="EMBL" id="QLMD01000004">
    <property type="protein sequence ID" value="RAJ98903.1"/>
    <property type="molecule type" value="Genomic_DNA"/>
</dbReference>
<dbReference type="Pfam" id="PF16108">
    <property type="entry name" value="DUF4826"/>
    <property type="match status" value="1"/>
</dbReference>
<feature type="compositionally biased region" description="Low complexity" evidence="1">
    <location>
        <begin position="1"/>
        <end position="13"/>
    </location>
</feature>
<gene>
    <name evidence="2" type="ORF">B0I24_104105</name>
    <name evidence="3" type="ORF">CWE07_06100</name>
</gene>
<name>A0A327X1Y4_9GAMM</name>
<dbReference type="AlphaFoldDB" id="A0A327X1Y4"/>
<reference evidence="2 4" key="2">
    <citation type="submission" date="2018-06" db="EMBL/GenBank/DDBJ databases">
        <title>Genomic Encyclopedia of Type Strains, Phase III (KMG-III): the genomes of soil and plant-associated and newly described type strains.</title>
        <authorList>
            <person name="Whitman W."/>
        </authorList>
    </citation>
    <scope>NUCLEOTIDE SEQUENCE [LARGE SCALE GENOMIC DNA]</scope>
    <source>
        <strain evidence="2 4">CGMCC 1.15366</strain>
    </source>
</reference>
<dbReference type="OrthoDB" id="3078260at2"/>
<evidence type="ECO:0000256" key="1">
    <source>
        <dbReference type="SAM" id="MobiDB-lite"/>
    </source>
</evidence>
<protein>
    <submittedName>
        <fullName evidence="3">DUF4826 domain-containing protein</fullName>
    </submittedName>
    <submittedName>
        <fullName evidence="2">Uncharacterized protein DUF4826</fullName>
    </submittedName>
</protein>
<dbReference type="Proteomes" id="UP000249203">
    <property type="component" value="Unassembled WGS sequence"/>
</dbReference>
<reference evidence="3 5" key="1">
    <citation type="journal article" date="2018" name="Front. Microbiol.">
        <title>Genome-Based Analysis Reveals the Taxonomy and Diversity of the Family Idiomarinaceae.</title>
        <authorList>
            <person name="Liu Y."/>
            <person name="Lai Q."/>
            <person name="Shao Z."/>
        </authorList>
    </citation>
    <scope>NUCLEOTIDE SEQUENCE [LARGE SCALE GENOMIC DNA]</scope>
    <source>
        <strain evidence="3 5">CF12-14</strain>
    </source>
</reference>
<evidence type="ECO:0000313" key="3">
    <source>
        <dbReference type="EMBL" id="RUO25047.1"/>
    </source>
</evidence>
<feature type="region of interest" description="Disordered" evidence="1">
    <location>
        <begin position="1"/>
        <end position="22"/>
    </location>
</feature>
<dbReference type="RefSeq" id="WP_111568993.1">
    <property type="nucleotide sequence ID" value="NZ_PIPK01000004.1"/>
</dbReference>
<comment type="caution">
    <text evidence="2">The sequence shown here is derived from an EMBL/GenBank/DDBJ whole genome shotgun (WGS) entry which is preliminary data.</text>
</comment>
<dbReference type="Proteomes" id="UP000287865">
    <property type="component" value="Unassembled WGS sequence"/>
</dbReference>
<proteinExistence type="predicted"/>